<keyword evidence="2" id="KW-1133">Transmembrane helix</keyword>
<feature type="transmembrane region" description="Helical" evidence="2">
    <location>
        <begin position="60"/>
        <end position="80"/>
    </location>
</feature>
<dbReference type="EMBL" id="AP026800">
    <property type="protein sequence ID" value="BDR54713.1"/>
    <property type="molecule type" value="Genomic_DNA"/>
</dbReference>
<feature type="transmembrane region" description="Helical" evidence="2">
    <location>
        <begin position="264"/>
        <end position="282"/>
    </location>
</feature>
<sequence>MNSHEDASTTTQPKLKVNTPQSDRSSPTTAVKTPSVLAAERSAHESVARSDARAERRWKLIETIILWTAWIIMVAFNGYAEVFQFQGTTTGQIAKSANVWFMPAGYAFAIWGLIYIGLAVWLVRYCMAGPSRKKLGFLPMSLSGLIFVATCALNICWLAFWHMKRFTISLIIILALTVLTWLLYAIVRHDEDEKNTSSAVRILDWAPLSLYGGWLTVATVLNAFFDAEVLSMGIADVIQVFAVVILLGLLLIVAFLMEQKANDWVFGLVIFWSALAIGIQILSRNTAIGVLVIAIAAVGDVLVYFPWDKFKLVRR</sequence>
<accession>A0ABM8BCR4</accession>
<dbReference type="RefSeq" id="WP_317642231.1">
    <property type="nucleotide sequence ID" value="NZ_AP026800.1"/>
</dbReference>
<evidence type="ECO:0000256" key="2">
    <source>
        <dbReference type="SAM" id="Phobius"/>
    </source>
</evidence>
<feature type="compositionally biased region" description="Polar residues" evidence="1">
    <location>
        <begin position="8"/>
        <end position="32"/>
    </location>
</feature>
<feature type="transmembrane region" description="Helical" evidence="2">
    <location>
        <begin position="100"/>
        <end position="123"/>
    </location>
</feature>
<keyword evidence="2" id="KW-0812">Transmembrane</keyword>
<keyword evidence="4" id="KW-1185">Reference proteome</keyword>
<dbReference type="PANTHER" id="PTHR33802">
    <property type="entry name" value="SI:CH211-161H7.5-RELATED"/>
    <property type="match status" value="1"/>
</dbReference>
<feature type="transmembrane region" description="Helical" evidence="2">
    <location>
        <begin position="208"/>
        <end position="225"/>
    </location>
</feature>
<proteinExistence type="predicted"/>
<reference evidence="3 4" key="1">
    <citation type="journal article" date="2023" name="Microbiol. Spectr.">
        <title>Symbiosis of Carpenter Bees with Uncharacterized Lactic Acid Bacteria Showing NAD Auxotrophy.</title>
        <authorList>
            <person name="Kawasaki S."/>
            <person name="Ozawa K."/>
            <person name="Mori T."/>
            <person name="Yamamoto A."/>
            <person name="Ito M."/>
            <person name="Ohkuma M."/>
            <person name="Sakamoto M."/>
            <person name="Matsutani M."/>
        </authorList>
    </citation>
    <scope>NUCLEOTIDE SEQUENCE [LARGE SCALE GENOMIC DNA]</scope>
    <source>
        <strain evidence="3 4">KimH</strain>
    </source>
</reference>
<evidence type="ECO:0008006" key="5">
    <source>
        <dbReference type="Google" id="ProtNLM"/>
    </source>
</evidence>
<dbReference type="Proteomes" id="UP001321748">
    <property type="component" value="Chromosome"/>
</dbReference>
<dbReference type="PANTHER" id="PTHR33802:SF1">
    <property type="entry name" value="XK-RELATED PROTEIN"/>
    <property type="match status" value="1"/>
</dbReference>
<evidence type="ECO:0000256" key="1">
    <source>
        <dbReference type="SAM" id="MobiDB-lite"/>
    </source>
</evidence>
<evidence type="ECO:0000313" key="4">
    <source>
        <dbReference type="Proteomes" id="UP001321748"/>
    </source>
</evidence>
<name>A0ABM8BCR4_9BIFI</name>
<protein>
    <recommendedName>
        <fullName evidence="5">Tryptophan-rich sensory protein</fullName>
    </recommendedName>
</protein>
<gene>
    <name evidence="3" type="ORF">KIMH_08240</name>
</gene>
<evidence type="ECO:0000313" key="3">
    <source>
        <dbReference type="EMBL" id="BDR54713.1"/>
    </source>
</evidence>
<keyword evidence="2" id="KW-0472">Membrane</keyword>
<organism evidence="3 4">
    <name type="scientific">Bombiscardovia apis</name>
    <dbReference type="NCBI Taxonomy" id="2932182"/>
    <lineage>
        <taxon>Bacteria</taxon>
        <taxon>Bacillati</taxon>
        <taxon>Actinomycetota</taxon>
        <taxon>Actinomycetes</taxon>
        <taxon>Bifidobacteriales</taxon>
        <taxon>Bifidobacteriaceae</taxon>
        <taxon>Bombiscardovia</taxon>
    </lineage>
</organism>
<feature type="transmembrane region" description="Helical" evidence="2">
    <location>
        <begin position="288"/>
        <end position="307"/>
    </location>
</feature>
<feature type="transmembrane region" description="Helical" evidence="2">
    <location>
        <begin position="135"/>
        <end position="160"/>
    </location>
</feature>
<feature type="transmembrane region" description="Helical" evidence="2">
    <location>
        <begin position="166"/>
        <end position="187"/>
    </location>
</feature>
<feature type="transmembrane region" description="Helical" evidence="2">
    <location>
        <begin position="237"/>
        <end position="257"/>
    </location>
</feature>
<feature type="region of interest" description="Disordered" evidence="1">
    <location>
        <begin position="1"/>
        <end position="37"/>
    </location>
</feature>